<evidence type="ECO:0000313" key="9">
    <source>
        <dbReference type="Proteomes" id="UP001221757"/>
    </source>
</evidence>
<evidence type="ECO:0000256" key="1">
    <source>
        <dbReference type="ARBA" id="ARBA00022723"/>
    </source>
</evidence>
<evidence type="ECO:0000256" key="5">
    <source>
        <dbReference type="SAM" id="MobiDB-lite"/>
    </source>
</evidence>
<feature type="domain" description="C2H2-type" evidence="7">
    <location>
        <begin position="314"/>
        <end position="343"/>
    </location>
</feature>
<dbReference type="SMART" id="SM00451">
    <property type="entry name" value="ZnF_U1"/>
    <property type="match status" value="2"/>
</dbReference>
<dbReference type="CDD" id="cd06257">
    <property type="entry name" value="DnaJ"/>
    <property type="match status" value="1"/>
</dbReference>
<name>A0AAD7D1M0_MYCRO</name>
<feature type="domain" description="C2H2-type" evidence="7">
    <location>
        <begin position="484"/>
        <end position="513"/>
    </location>
</feature>
<dbReference type="GO" id="GO:0003676">
    <property type="term" value="F:nucleic acid binding"/>
    <property type="evidence" value="ECO:0007669"/>
    <property type="project" value="InterPro"/>
</dbReference>
<organism evidence="8 9">
    <name type="scientific">Mycena rosella</name>
    <name type="common">Pink bonnet</name>
    <name type="synonym">Agaricus rosellus</name>
    <dbReference type="NCBI Taxonomy" id="1033263"/>
    <lineage>
        <taxon>Eukaryota</taxon>
        <taxon>Fungi</taxon>
        <taxon>Dikarya</taxon>
        <taxon>Basidiomycota</taxon>
        <taxon>Agaricomycotina</taxon>
        <taxon>Agaricomycetes</taxon>
        <taxon>Agaricomycetidae</taxon>
        <taxon>Agaricales</taxon>
        <taxon>Marasmiineae</taxon>
        <taxon>Mycenaceae</taxon>
        <taxon>Mycena</taxon>
    </lineage>
</organism>
<keyword evidence="9" id="KW-1185">Reference proteome</keyword>
<dbReference type="Pfam" id="PF12171">
    <property type="entry name" value="zf-C2H2_jaz"/>
    <property type="match status" value="1"/>
</dbReference>
<comment type="caution">
    <text evidence="8">The sequence shown here is derived from an EMBL/GenBank/DDBJ whole genome shotgun (WGS) entry which is preliminary data.</text>
</comment>
<dbReference type="PROSITE" id="PS00028">
    <property type="entry name" value="ZINC_FINGER_C2H2_1"/>
    <property type="match status" value="2"/>
</dbReference>
<dbReference type="InterPro" id="IPR054076">
    <property type="entry name" value="ZUO1-like_ZHD"/>
</dbReference>
<feature type="compositionally biased region" description="Basic and acidic residues" evidence="5">
    <location>
        <begin position="423"/>
        <end position="437"/>
    </location>
</feature>
<dbReference type="InterPro" id="IPR051964">
    <property type="entry name" value="Chaperone_stress_response"/>
</dbReference>
<dbReference type="SUPFAM" id="SSF57667">
    <property type="entry name" value="beta-beta-alpha zinc fingers"/>
    <property type="match status" value="2"/>
</dbReference>
<dbReference type="InterPro" id="IPR003604">
    <property type="entry name" value="Matrin/U1-like-C_Znf_C2H2"/>
</dbReference>
<dbReference type="PROSITE" id="PS50157">
    <property type="entry name" value="ZINC_FINGER_C2H2_2"/>
    <property type="match status" value="2"/>
</dbReference>
<dbReference type="InterPro" id="IPR018253">
    <property type="entry name" value="DnaJ_domain_CS"/>
</dbReference>
<keyword evidence="1" id="KW-0479">Metal-binding</keyword>
<dbReference type="Pfam" id="PF21884">
    <property type="entry name" value="ZUO1-like_ZHD"/>
    <property type="match status" value="1"/>
</dbReference>
<dbReference type="Proteomes" id="UP001221757">
    <property type="component" value="Unassembled WGS sequence"/>
</dbReference>
<dbReference type="SMART" id="SM00355">
    <property type="entry name" value="ZnF_C2H2"/>
    <property type="match status" value="2"/>
</dbReference>
<dbReference type="InterPro" id="IPR013087">
    <property type="entry name" value="Znf_C2H2_type"/>
</dbReference>
<feature type="region of interest" description="Disordered" evidence="5">
    <location>
        <begin position="353"/>
        <end position="486"/>
    </location>
</feature>
<sequence length="529" mass="59435">MGQQSSTSAPGAAPSEELDYYQLLEVEETATPDEIKRSFRRLALIHHPDKNQSDIEGSTKRFAALQQAYEVLSDEQERAWYDSHKTSLAPEPDDATVYEDIRKGAAPSRAQDRGLTVRHLTRFFDASIWSGVDDGENSFFTVYRSVFARLQAEEALISDADYPSFGYSTWTWVPATKDSDAARAFYAVWTNFATAKDFAWTDQWNLTEAPDRRVRRLMEKDNKKAREDARREYNDTVRSLAKFLRKRDPRHKTHIAQAQSPASGSATPVGAATPKAKAVPRAQYVEQEWQKVDELRVHDDLEWAAAEGDDPEEWECVVCGKSFWSEPAWDSHERSKKHLKEVERLKKEMLEDDAEFGLAAEQEGDPDADDVAPDVPRTPTPDPPVVSPVKETETAPAREASPPPLDEDDATSRLNGKKKKAKKAEQSEPLTKTERMARSLVVDIDEPERPDGEADQPPAPTKRDLRKARQAKKAESGEATGKQHRCNVCAEAFNDKNALFAHIKGTGHARAEPADEPPDRGKKGKKNKR</sequence>
<feature type="compositionally biased region" description="Pro residues" evidence="5">
    <location>
        <begin position="376"/>
        <end position="386"/>
    </location>
</feature>
<dbReference type="InterPro" id="IPR001623">
    <property type="entry name" value="DnaJ_domain"/>
</dbReference>
<dbReference type="EMBL" id="JARKIE010000158">
    <property type="protein sequence ID" value="KAJ7674172.1"/>
    <property type="molecule type" value="Genomic_DNA"/>
</dbReference>
<evidence type="ECO:0000313" key="8">
    <source>
        <dbReference type="EMBL" id="KAJ7674172.1"/>
    </source>
</evidence>
<dbReference type="InterPro" id="IPR036236">
    <property type="entry name" value="Znf_C2H2_sf"/>
</dbReference>
<dbReference type="GO" id="GO:0005737">
    <property type="term" value="C:cytoplasm"/>
    <property type="evidence" value="ECO:0007669"/>
    <property type="project" value="TreeGrafter"/>
</dbReference>
<dbReference type="Pfam" id="PF00226">
    <property type="entry name" value="DnaJ"/>
    <property type="match status" value="1"/>
</dbReference>
<feature type="domain" description="J" evidence="6">
    <location>
        <begin position="19"/>
        <end position="85"/>
    </location>
</feature>
<dbReference type="PANTHER" id="PTHR44029:SF1">
    <property type="entry name" value="DNAJ HOMOLOG SUBFAMILY C MEMBER 21"/>
    <property type="match status" value="1"/>
</dbReference>
<evidence type="ECO:0000256" key="4">
    <source>
        <dbReference type="PROSITE-ProRule" id="PRU00042"/>
    </source>
</evidence>
<dbReference type="AlphaFoldDB" id="A0AAD7D1M0"/>
<dbReference type="PROSITE" id="PS50076">
    <property type="entry name" value="DNAJ_2"/>
    <property type="match status" value="1"/>
</dbReference>
<dbReference type="InterPro" id="IPR036869">
    <property type="entry name" value="J_dom_sf"/>
</dbReference>
<protein>
    <recommendedName>
        <fullName evidence="10">DnaJ-domain-containing protein</fullName>
    </recommendedName>
</protein>
<feature type="compositionally biased region" description="Acidic residues" evidence="5">
    <location>
        <begin position="362"/>
        <end position="372"/>
    </location>
</feature>
<dbReference type="SUPFAM" id="SSF46565">
    <property type="entry name" value="Chaperone J-domain"/>
    <property type="match status" value="1"/>
</dbReference>
<reference evidence="8" key="1">
    <citation type="submission" date="2023-03" db="EMBL/GenBank/DDBJ databases">
        <title>Massive genome expansion in bonnet fungi (Mycena s.s.) driven by repeated elements and novel gene families across ecological guilds.</title>
        <authorList>
            <consortium name="Lawrence Berkeley National Laboratory"/>
            <person name="Harder C.B."/>
            <person name="Miyauchi S."/>
            <person name="Viragh M."/>
            <person name="Kuo A."/>
            <person name="Thoen E."/>
            <person name="Andreopoulos B."/>
            <person name="Lu D."/>
            <person name="Skrede I."/>
            <person name="Drula E."/>
            <person name="Henrissat B."/>
            <person name="Morin E."/>
            <person name="Kohler A."/>
            <person name="Barry K."/>
            <person name="LaButti K."/>
            <person name="Morin E."/>
            <person name="Salamov A."/>
            <person name="Lipzen A."/>
            <person name="Mereny Z."/>
            <person name="Hegedus B."/>
            <person name="Baldrian P."/>
            <person name="Stursova M."/>
            <person name="Weitz H."/>
            <person name="Taylor A."/>
            <person name="Grigoriev I.V."/>
            <person name="Nagy L.G."/>
            <person name="Martin F."/>
            <person name="Kauserud H."/>
        </authorList>
    </citation>
    <scope>NUCLEOTIDE SEQUENCE</scope>
    <source>
        <strain evidence="8">CBHHK067</strain>
    </source>
</reference>
<dbReference type="PRINTS" id="PR00625">
    <property type="entry name" value="JDOMAIN"/>
</dbReference>
<evidence type="ECO:0000256" key="2">
    <source>
        <dbReference type="ARBA" id="ARBA00022771"/>
    </source>
</evidence>
<dbReference type="PROSITE" id="PS00636">
    <property type="entry name" value="DNAJ_1"/>
    <property type="match status" value="1"/>
</dbReference>
<evidence type="ECO:0000256" key="3">
    <source>
        <dbReference type="ARBA" id="ARBA00022833"/>
    </source>
</evidence>
<dbReference type="Gene3D" id="3.30.160.60">
    <property type="entry name" value="Classic Zinc Finger"/>
    <property type="match status" value="1"/>
</dbReference>
<dbReference type="SMART" id="SM00271">
    <property type="entry name" value="DnaJ"/>
    <property type="match status" value="1"/>
</dbReference>
<evidence type="ECO:0000259" key="7">
    <source>
        <dbReference type="PROSITE" id="PS50157"/>
    </source>
</evidence>
<gene>
    <name evidence="8" type="ORF">B0H17DRAFT_1161784</name>
</gene>
<feature type="region of interest" description="Disordered" evidence="5">
    <location>
        <begin position="504"/>
        <end position="529"/>
    </location>
</feature>
<dbReference type="InterPro" id="IPR022755">
    <property type="entry name" value="Znf_C2H2_jaz"/>
</dbReference>
<evidence type="ECO:0008006" key="10">
    <source>
        <dbReference type="Google" id="ProtNLM"/>
    </source>
</evidence>
<keyword evidence="3" id="KW-0862">Zinc</keyword>
<accession>A0AAD7D1M0</accession>
<feature type="region of interest" description="Disordered" evidence="5">
    <location>
        <begin position="249"/>
        <end position="274"/>
    </location>
</feature>
<dbReference type="PANTHER" id="PTHR44029">
    <property type="entry name" value="DNAJ HOMOLOG SUBFAMILY C MEMBER 21"/>
    <property type="match status" value="1"/>
</dbReference>
<dbReference type="GO" id="GO:0008270">
    <property type="term" value="F:zinc ion binding"/>
    <property type="evidence" value="ECO:0007669"/>
    <property type="project" value="UniProtKB-KW"/>
</dbReference>
<feature type="compositionally biased region" description="Basic and acidic residues" evidence="5">
    <location>
        <begin position="509"/>
        <end position="521"/>
    </location>
</feature>
<keyword evidence="2 4" id="KW-0863">Zinc-finger</keyword>
<dbReference type="Gene3D" id="1.10.287.110">
    <property type="entry name" value="DnaJ domain"/>
    <property type="match status" value="1"/>
</dbReference>
<feature type="compositionally biased region" description="Polar residues" evidence="5">
    <location>
        <begin position="256"/>
        <end position="266"/>
    </location>
</feature>
<proteinExistence type="predicted"/>
<evidence type="ECO:0000259" key="6">
    <source>
        <dbReference type="PROSITE" id="PS50076"/>
    </source>
</evidence>